<dbReference type="EMBL" id="JAULSU010000005">
    <property type="protein sequence ID" value="KAK0617394.1"/>
    <property type="molecule type" value="Genomic_DNA"/>
</dbReference>
<name>A0AA39WL37_9PEZI</name>
<protein>
    <submittedName>
        <fullName evidence="2">Uncharacterized protein</fullName>
    </submittedName>
</protein>
<reference evidence="2" key="1">
    <citation type="submission" date="2023-06" db="EMBL/GenBank/DDBJ databases">
        <title>Genome-scale phylogeny and comparative genomics of the fungal order Sordariales.</title>
        <authorList>
            <consortium name="Lawrence Berkeley National Laboratory"/>
            <person name="Hensen N."/>
            <person name="Bonometti L."/>
            <person name="Westerberg I."/>
            <person name="Brannstrom I.O."/>
            <person name="Guillou S."/>
            <person name="Cros-Aarteil S."/>
            <person name="Calhoun S."/>
            <person name="Haridas S."/>
            <person name="Kuo A."/>
            <person name="Mondo S."/>
            <person name="Pangilinan J."/>
            <person name="Riley R."/>
            <person name="Labutti K."/>
            <person name="Andreopoulos B."/>
            <person name="Lipzen A."/>
            <person name="Chen C."/>
            <person name="Yanf M."/>
            <person name="Daum C."/>
            <person name="Ng V."/>
            <person name="Clum A."/>
            <person name="Steindorff A."/>
            <person name="Ohm R."/>
            <person name="Martin F."/>
            <person name="Silar P."/>
            <person name="Natvig D."/>
            <person name="Lalanne C."/>
            <person name="Gautier V."/>
            <person name="Ament-Velasquez S.L."/>
            <person name="Kruys A."/>
            <person name="Hutchinson M.I."/>
            <person name="Powell A.J."/>
            <person name="Barry K."/>
            <person name="Miller A.N."/>
            <person name="Grigoriev I.V."/>
            <person name="Debuchy R."/>
            <person name="Gladieux P."/>
            <person name="Thoren M.H."/>
            <person name="Johannesson H."/>
        </authorList>
    </citation>
    <scope>NUCLEOTIDE SEQUENCE</scope>
    <source>
        <strain evidence="2">CBS 606.72</strain>
    </source>
</reference>
<evidence type="ECO:0000256" key="1">
    <source>
        <dbReference type="SAM" id="MobiDB-lite"/>
    </source>
</evidence>
<organism evidence="2 3">
    <name type="scientific">Immersiella caudata</name>
    <dbReference type="NCBI Taxonomy" id="314043"/>
    <lineage>
        <taxon>Eukaryota</taxon>
        <taxon>Fungi</taxon>
        <taxon>Dikarya</taxon>
        <taxon>Ascomycota</taxon>
        <taxon>Pezizomycotina</taxon>
        <taxon>Sordariomycetes</taxon>
        <taxon>Sordariomycetidae</taxon>
        <taxon>Sordariales</taxon>
        <taxon>Lasiosphaeriaceae</taxon>
        <taxon>Immersiella</taxon>
    </lineage>
</organism>
<gene>
    <name evidence="2" type="ORF">B0T14DRAFT_268365</name>
</gene>
<feature type="region of interest" description="Disordered" evidence="1">
    <location>
        <begin position="176"/>
        <end position="206"/>
    </location>
</feature>
<evidence type="ECO:0000313" key="3">
    <source>
        <dbReference type="Proteomes" id="UP001175000"/>
    </source>
</evidence>
<feature type="compositionally biased region" description="Basic and acidic residues" evidence="1">
    <location>
        <begin position="182"/>
        <end position="192"/>
    </location>
</feature>
<sequence length="270" mass="29664">MSRPNQLNPASADGRYQFCHHSLVEPTIYLESLKIEGTSLGVRQTQEPYPVRAFCANNNTGQNQVTPEALESLLEPDISTHQLSQWAENEKLNVTIGWRLKPTGILAETLHTVSSGQNLAGSYGVKFAGNIDWVIRGSRHLEDFTRATEARIGSLAPVPYSLAMSHPVSKVSITMLPPATESQRRGERRDWRSPSQYGSPLPASGVLTPATIARATRHQPRQQDARLAQTARLAEAYKSHAEDVYRSTGDTTEVGRALELSGKLLAAQLQ</sequence>
<accession>A0AA39WL37</accession>
<comment type="caution">
    <text evidence="2">The sequence shown here is derived from an EMBL/GenBank/DDBJ whole genome shotgun (WGS) entry which is preliminary data.</text>
</comment>
<proteinExistence type="predicted"/>
<evidence type="ECO:0000313" key="2">
    <source>
        <dbReference type="EMBL" id="KAK0617394.1"/>
    </source>
</evidence>
<keyword evidence="3" id="KW-1185">Reference proteome</keyword>
<dbReference type="Proteomes" id="UP001175000">
    <property type="component" value="Unassembled WGS sequence"/>
</dbReference>
<dbReference type="AlphaFoldDB" id="A0AA39WL37"/>